<feature type="compositionally biased region" description="Low complexity" evidence="1">
    <location>
        <begin position="250"/>
        <end position="266"/>
    </location>
</feature>
<dbReference type="AlphaFoldDB" id="A0A1E7FBP6"/>
<keyword evidence="4" id="KW-1185">Reference proteome</keyword>
<feature type="chain" id="PRO_5009192914" evidence="2">
    <location>
        <begin position="21"/>
        <end position="347"/>
    </location>
</feature>
<reference evidence="3 4" key="1">
    <citation type="submission" date="2016-09" db="EMBL/GenBank/DDBJ databases">
        <title>Extensive genetic diversity and differential bi-allelic expression allows diatom success in the polar Southern Ocean.</title>
        <authorList>
            <consortium name="DOE Joint Genome Institute"/>
            <person name="Mock T."/>
            <person name="Otillar R.P."/>
            <person name="Strauss J."/>
            <person name="Dupont C."/>
            <person name="Frickenhaus S."/>
            <person name="Maumus F."/>
            <person name="Mcmullan M."/>
            <person name="Sanges R."/>
            <person name="Schmutz J."/>
            <person name="Toseland A."/>
            <person name="Valas R."/>
            <person name="Veluchamy A."/>
            <person name="Ward B.J."/>
            <person name="Allen A."/>
            <person name="Barry K."/>
            <person name="Falciatore A."/>
            <person name="Ferrante M."/>
            <person name="Fortunato A.E."/>
            <person name="Gloeckner G."/>
            <person name="Gruber A."/>
            <person name="Hipkin R."/>
            <person name="Janech M."/>
            <person name="Kroth P."/>
            <person name="Leese F."/>
            <person name="Lindquist E."/>
            <person name="Lyon B.R."/>
            <person name="Martin J."/>
            <person name="Mayer C."/>
            <person name="Parker M."/>
            <person name="Quesneville H."/>
            <person name="Raymond J."/>
            <person name="Uhlig C."/>
            <person name="Valentin K.U."/>
            <person name="Worden A.Z."/>
            <person name="Armbrust E.V."/>
            <person name="Bowler C."/>
            <person name="Green B."/>
            <person name="Moulton V."/>
            <person name="Van Oosterhout C."/>
            <person name="Grigoriev I."/>
        </authorList>
    </citation>
    <scope>NUCLEOTIDE SEQUENCE [LARGE SCALE GENOMIC DNA]</scope>
    <source>
        <strain evidence="3 4">CCMP1102</strain>
    </source>
</reference>
<evidence type="ECO:0000256" key="1">
    <source>
        <dbReference type="SAM" id="MobiDB-lite"/>
    </source>
</evidence>
<dbReference type="Proteomes" id="UP000095751">
    <property type="component" value="Unassembled WGS sequence"/>
</dbReference>
<proteinExistence type="predicted"/>
<dbReference type="EMBL" id="KV784359">
    <property type="protein sequence ID" value="OEU15564.1"/>
    <property type="molecule type" value="Genomic_DNA"/>
</dbReference>
<keyword evidence="2" id="KW-0732">Signal</keyword>
<sequence>MLYIQIIIVGLLLTIASVKCSFWNVNKQNKRVVNPISKNNSTLYEVIKTNGGSLQKQQQKCDRIHDTDSDNDEGEGLVFEGKFRSQSDIIIPVNKAADDNDNDILYNFFLDPKNRDLAIKGGGNPTKCIPSTLELRKKWTTQSRIVQSTPPADDGSNNNGSQEQKQHNEEILAVYSEVPIVPGLSLRACSYTGCKTMIQPISNLPCYEFTLLKESYEPVGRKAMTWVFDRVTGSNNCKNKRGNSRKITTSSSSSNNSASNASSGSSRDTYCLSRVTLEPFPKEGGCRICYYGHVRLTLSKRFLYMLPLPKRIVQAKVNKSIKKQLQKECKKSIDKLTMALNEHLLEL</sequence>
<dbReference type="InParanoid" id="A0A1E7FBP6"/>
<name>A0A1E7FBP6_9STRA</name>
<feature type="signal peptide" evidence="2">
    <location>
        <begin position="1"/>
        <end position="20"/>
    </location>
</feature>
<dbReference type="KEGG" id="fcy:FRACYDRAFT_240256"/>
<evidence type="ECO:0000256" key="2">
    <source>
        <dbReference type="SAM" id="SignalP"/>
    </source>
</evidence>
<evidence type="ECO:0000313" key="3">
    <source>
        <dbReference type="EMBL" id="OEU15564.1"/>
    </source>
</evidence>
<feature type="region of interest" description="Disordered" evidence="1">
    <location>
        <begin position="237"/>
        <end position="267"/>
    </location>
</feature>
<dbReference type="OrthoDB" id="45004at2759"/>
<feature type="region of interest" description="Disordered" evidence="1">
    <location>
        <begin position="140"/>
        <end position="165"/>
    </location>
</feature>
<feature type="compositionally biased region" description="Polar residues" evidence="1">
    <location>
        <begin position="140"/>
        <end position="163"/>
    </location>
</feature>
<gene>
    <name evidence="3" type="ORF">FRACYDRAFT_240256</name>
</gene>
<evidence type="ECO:0000313" key="4">
    <source>
        <dbReference type="Proteomes" id="UP000095751"/>
    </source>
</evidence>
<protein>
    <submittedName>
        <fullName evidence="3">Uncharacterized protein</fullName>
    </submittedName>
</protein>
<accession>A0A1E7FBP6</accession>
<organism evidence="3 4">
    <name type="scientific">Fragilariopsis cylindrus CCMP1102</name>
    <dbReference type="NCBI Taxonomy" id="635003"/>
    <lineage>
        <taxon>Eukaryota</taxon>
        <taxon>Sar</taxon>
        <taxon>Stramenopiles</taxon>
        <taxon>Ochrophyta</taxon>
        <taxon>Bacillariophyta</taxon>
        <taxon>Bacillariophyceae</taxon>
        <taxon>Bacillariophycidae</taxon>
        <taxon>Bacillariales</taxon>
        <taxon>Bacillariaceae</taxon>
        <taxon>Fragilariopsis</taxon>
    </lineage>
</organism>